<comment type="similarity">
    <text evidence="6">Belongs to the ABC transporter superfamily. Macrolide exporter (TC 3.A.1.122) family.</text>
</comment>
<reference evidence="8 9" key="1">
    <citation type="submission" date="2016-10" db="EMBL/GenBank/DDBJ databases">
        <authorList>
            <person name="de Groot N.N."/>
        </authorList>
    </citation>
    <scope>NUCLEOTIDE SEQUENCE [LARGE SCALE GENOMIC DNA]</scope>
    <source>
        <strain evidence="8 9">CGMCC 1.7666</strain>
    </source>
</reference>
<keyword evidence="4 8" id="KW-0067">ATP-binding</keyword>
<dbReference type="GO" id="GO:0005886">
    <property type="term" value="C:plasma membrane"/>
    <property type="evidence" value="ECO:0007669"/>
    <property type="project" value="TreeGrafter"/>
</dbReference>
<evidence type="ECO:0000256" key="4">
    <source>
        <dbReference type="ARBA" id="ARBA00022840"/>
    </source>
</evidence>
<dbReference type="InterPro" id="IPR015854">
    <property type="entry name" value="ABC_transpr_LolD-like"/>
</dbReference>
<dbReference type="Gene3D" id="3.40.50.300">
    <property type="entry name" value="P-loop containing nucleotide triphosphate hydrolases"/>
    <property type="match status" value="1"/>
</dbReference>
<dbReference type="InterPro" id="IPR027417">
    <property type="entry name" value="P-loop_NTPase"/>
</dbReference>
<keyword evidence="1" id="KW-0813">Transport</keyword>
<dbReference type="InterPro" id="IPR017871">
    <property type="entry name" value="ABC_transporter-like_CS"/>
</dbReference>
<evidence type="ECO:0000256" key="2">
    <source>
        <dbReference type="ARBA" id="ARBA00022519"/>
    </source>
</evidence>
<evidence type="ECO:0000313" key="8">
    <source>
        <dbReference type="EMBL" id="SCY94588.1"/>
    </source>
</evidence>
<gene>
    <name evidence="8" type="ORF">SAMN02927923_03008</name>
</gene>
<dbReference type="GO" id="GO:0022857">
    <property type="term" value="F:transmembrane transporter activity"/>
    <property type="evidence" value="ECO:0007669"/>
    <property type="project" value="UniProtKB-ARBA"/>
</dbReference>
<dbReference type="CDD" id="cd03255">
    <property type="entry name" value="ABC_MJ0796_LolCDE_FtsE"/>
    <property type="match status" value="1"/>
</dbReference>
<dbReference type="FunFam" id="3.40.50.300:FF:000032">
    <property type="entry name" value="Export ABC transporter ATP-binding protein"/>
    <property type="match status" value="1"/>
</dbReference>
<sequence>MVPPLIQATELRKEHRLGDATVTALCGVSLTIESGEFIAIMGPSGSGKSTLMHLLGLLDHPTAGSYRLGGRDVTDLGADERARTRAQKIGFIFQAFNLLGRSTAIENVELAMTYAGVPRKERRLRAVTALEKVSLGHRQHHWPGQLSGGEQQRVAIARVLAAGPGLILADEPTGALDTATGREVMALLQDLNRTGRTIVLVTHDPAIARYAKRIVRMQDGCAISDEAVVRDVGSDDAASQGLACPEKTAP</sequence>
<keyword evidence="2" id="KW-1003">Cell membrane</keyword>
<dbReference type="OrthoDB" id="9786950at2"/>
<keyword evidence="5" id="KW-1278">Translocase</keyword>
<keyword evidence="9" id="KW-1185">Reference proteome</keyword>
<dbReference type="RefSeq" id="WP_091136095.1">
    <property type="nucleotide sequence ID" value="NZ_FMVJ01000008.1"/>
</dbReference>
<dbReference type="PROSITE" id="PS50893">
    <property type="entry name" value="ABC_TRANSPORTER_2"/>
    <property type="match status" value="1"/>
</dbReference>
<evidence type="ECO:0000256" key="1">
    <source>
        <dbReference type="ARBA" id="ARBA00022448"/>
    </source>
</evidence>
<dbReference type="PROSITE" id="PS00211">
    <property type="entry name" value="ABC_TRANSPORTER_1"/>
    <property type="match status" value="1"/>
</dbReference>
<accession>A0A1G5K3I9</accession>
<proteinExistence type="inferred from homology"/>
<dbReference type="SUPFAM" id="SSF52540">
    <property type="entry name" value="P-loop containing nucleoside triphosphate hydrolases"/>
    <property type="match status" value="1"/>
</dbReference>
<evidence type="ECO:0000313" key="9">
    <source>
        <dbReference type="Proteomes" id="UP000199569"/>
    </source>
</evidence>
<dbReference type="STRING" id="549386.SAMN02927923_03008"/>
<keyword evidence="3" id="KW-0547">Nucleotide-binding</keyword>
<dbReference type="InterPro" id="IPR017911">
    <property type="entry name" value="MacB-like_ATP-bd"/>
</dbReference>
<keyword evidence="2" id="KW-0472">Membrane</keyword>
<dbReference type="Pfam" id="PF00005">
    <property type="entry name" value="ABC_tran"/>
    <property type="match status" value="1"/>
</dbReference>
<protein>
    <submittedName>
        <fullName evidence="8">Putative ABC transport system ATP-binding protein</fullName>
    </submittedName>
</protein>
<feature type="domain" description="ABC transporter" evidence="7">
    <location>
        <begin position="6"/>
        <end position="244"/>
    </location>
</feature>
<dbReference type="GO" id="GO:0005524">
    <property type="term" value="F:ATP binding"/>
    <property type="evidence" value="ECO:0007669"/>
    <property type="project" value="UniProtKB-KW"/>
</dbReference>
<dbReference type="GO" id="GO:0098796">
    <property type="term" value="C:membrane protein complex"/>
    <property type="evidence" value="ECO:0007669"/>
    <property type="project" value="UniProtKB-ARBA"/>
</dbReference>
<organism evidence="8 9">
    <name type="scientific">Microvirga guangxiensis</name>
    <dbReference type="NCBI Taxonomy" id="549386"/>
    <lineage>
        <taxon>Bacteria</taxon>
        <taxon>Pseudomonadati</taxon>
        <taxon>Pseudomonadota</taxon>
        <taxon>Alphaproteobacteria</taxon>
        <taxon>Hyphomicrobiales</taxon>
        <taxon>Methylobacteriaceae</taxon>
        <taxon>Microvirga</taxon>
    </lineage>
</organism>
<evidence type="ECO:0000256" key="3">
    <source>
        <dbReference type="ARBA" id="ARBA00022741"/>
    </source>
</evidence>
<dbReference type="SMART" id="SM00382">
    <property type="entry name" value="AAA"/>
    <property type="match status" value="1"/>
</dbReference>
<dbReference type="EMBL" id="FMVJ01000008">
    <property type="protein sequence ID" value="SCY94588.1"/>
    <property type="molecule type" value="Genomic_DNA"/>
</dbReference>
<evidence type="ECO:0000259" key="7">
    <source>
        <dbReference type="PROSITE" id="PS50893"/>
    </source>
</evidence>
<evidence type="ECO:0000256" key="5">
    <source>
        <dbReference type="ARBA" id="ARBA00022967"/>
    </source>
</evidence>
<dbReference type="InterPro" id="IPR003593">
    <property type="entry name" value="AAA+_ATPase"/>
</dbReference>
<name>A0A1G5K3I9_9HYPH</name>
<keyword evidence="2" id="KW-0997">Cell inner membrane</keyword>
<dbReference type="GO" id="GO:0016887">
    <property type="term" value="F:ATP hydrolysis activity"/>
    <property type="evidence" value="ECO:0007669"/>
    <property type="project" value="InterPro"/>
</dbReference>
<dbReference type="InterPro" id="IPR003439">
    <property type="entry name" value="ABC_transporter-like_ATP-bd"/>
</dbReference>
<dbReference type="AlphaFoldDB" id="A0A1G5K3I9"/>
<dbReference type="PANTHER" id="PTHR24220">
    <property type="entry name" value="IMPORT ATP-BINDING PROTEIN"/>
    <property type="match status" value="1"/>
</dbReference>
<evidence type="ECO:0000256" key="6">
    <source>
        <dbReference type="ARBA" id="ARBA00038388"/>
    </source>
</evidence>
<dbReference type="Proteomes" id="UP000199569">
    <property type="component" value="Unassembled WGS sequence"/>
</dbReference>
<dbReference type="PANTHER" id="PTHR24220:SF86">
    <property type="entry name" value="ABC TRANSPORTER ABCH.1"/>
    <property type="match status" value="1"/>
</dbReference>